<dbReference type="Proteomes" id="UP000268233">
    <property type="component" value="Unassembled WGS sequence"/>
</dbReference>
<evidence type="ECO:0000313" key="2">
    <source>
        <dbReference type="Proteomes" id="UP000268233"/>
    </source>
</evidence>
<evidence type="ECO:0000313" key="1">
    <source>
        <dbReference type="EMBL" id="RKS78535.1"/>
    </source>
</evidence>
<dbReference type="EMBL" id="RBWW01000002">
    <property type="protein sequence ID" value="RKS78535.1"/>
    <property type="molecule type" value="Genomic_DNA"/>
</dbReference>
<accession>A0A495QWI4</accession>
<name>A0A495QWI4_9EURY</name>
<gene>
    <name evidence="1" type="ORF">BDK61_4201</name>
</gene>
<organism evidence="1 2">
    <name type="scientific">Haloarcula quadrata</name>
    <dbReference type="NCBI Taxonomy" id="182779"/>
    <lineage>
        <taxon>Archaea</taxon>
        <taxon>Methanobacteriati</taxon>
        <taxon>Methanobacteriota</taxon>
        <taxon>Stenosarchaea group</taxon>
        <taxon>Halobacteria</taxon>
        <taxon>Halobacteriales</taxon>
        <taxon>Haloarculaceae</taxon>
        <taxon>Haloarcula</taxon>
    </lineage>
</organism>
<keyword evidence="2" id="KW-1185">Reference proteome</keyword>
<sequence>MSVLGNTGNTVVLNLVTDNSETVEYADVDDISPMAWRLLRVAAGYEQRGVEREVDDLMQAHLSMLENGTRGLSDARRQVLFDLYAVDLSPDQINAIVTNF</sequence>
<proteinExistence type="predicted"/>
<comment type="caution">
    <text evidence="1">The sequence shown here is derived from an EMBL/GenBank/DDBJ whole genome shotgun (WGS) entry which is preliminary data.</text>
</comment>
<dbReference type="AlphaFoldDB" id="A0A495QWI4"/>
<reference evidence="1 2" key="1">
    <citation type="submission" date="2018-10" db="EMBL/GenBank/DDBJ databases">
        <title>Genomic Encyclopedia of Archaeal and Bacterial Type Strains, Phase II (KMG-II): from individual species to whole genera.</title>
        <authorList>
            <person name="Goeker M."/>
        </authorList>
    </citation>
    <scope>NUCLEOTIDE SEQUENCE [LARGE SCALE GENOMIC DNA]</scope>
    <source>
        <strain evidence="1 2">DSM 11927</strain>
    </source>
</reference>
<protein>
    <submittedName>
        <fullName evidence="1">Uncharacterized protein</fullName>
    </submittedName>
</protein>